<gene>
    <name evidence="4" type="ORF">FHS12_001632</name>
</gene>
<keyword evidence="3" id="KW-0472">Membrane</keyword>
<keyword evidence="3" id="KW-1133">Transmembrane helix</keyword>
<evidence type="ECO:0000256" key="2">
    <source>
        <dbReference type="PIRSR" id="PIRSR605754-1"/>
    </source>
</evidence>
<dbReference type="Pfam" id="PF04203">
    <property type="entry name" value="Sortase"/>
    <property type="match status" value="1"/>
</dbReference>
<name>A0A7W5F852_9ACTN</name>
<reference evidence="4 5" key="1">
    <citation type="submission" date="2020-08" db="EMBL/GenBank/DDBJ databases">
        <title>Genomic Encyclopedia of Type Strains, Phase III (KMG-III): the genomes of soil and plant-associated and newly described type strains.</title>
        <authorList>
            <person name="Whitman W."/>
        </authorList>
    </citation>
    <scope>NUCLEOTIDE SEQUENCE [LARGE SCALE GENOMIC DNA]</scope>
    <source>
        <strain evidence="4 5">CECT 3302</strain>
    </source>
</reference>
<protein>
    <submittedName>
        <fullName evidence="4">LPXTG-site transpeptidase (Sortase) family protein</fullName>
    </submittedName>
</protein>
<sequence>MSHGYPHPDPPRPRRRAPSLRTFVGEIFVVVLVVAVAVLGYAAYDYYIKIDEATTTSSTPPATTSSIPADALAEVPKKKGKVRGVSIPALNVHADVVPLAMEDGTLTPPADASLMGWWKGGAKPGADDGSVLIVGHTLHNGGGILDRLGEVKEGEEIVVRTKNDEFSYTVRSVRDLSKEQVAERSTKLFDPDGEPRLVVVTCDDWDGTSFQGNTVVVAVP</sequence>
<evidence type="ECO:0000313" key="5">
    <source>
        <dbReference type="Proteomes" id="UP000577707"/>
    </source>
</evidence>
<keyword evidence="1" id="KW-0378">Hydrolase</keyword>
<feature type="active site" description="Proton donor/acceptor" evidence="2">
    <location>
        <position position="136"/>
    </location>
</feature>
<proteinExistence type="predicted"/>
<evidence type="ECO:0000256" key="1">
    <source>
        <dbReference type="ARBA" id="ARBA00022801"/>
    </source>
</evidence>
<dbReference type="RefSeq" id="WP_183544010.1">
    <property type="nucleotide sequence ID" value="NZ_BMQT01000003.1"/>
</dbReference>
<keyword evidence="5" id="KW-1185">Reference proteome</keyword>
<evidence type="ECO:0000313" key="4">
    <source>
        <dbReference type="EMBL" id="MBB3088691.1"/>
    </source>
</evidence>
<dbReference type="InterPro" id="IPR023365">
    <property type="entry name" value="Sortase_dom-sf"/>
</dbReference>
<dbReference type="InterPro" id="IPR042001">
    <property type="entry name" value="Sortase_F"/>
</dbReference>
<accession>A0A7W5F852</accession>
<feature type="active site" description="Acyl-thioester intermediate" evidence="2">
    <location>
        <position position="202"/>
    </location>
</feature>
<feature type="transmembrane region" description="Helical" evidence="3">
    <location>
        <begin position="20"/>
        <end position="44"/>
    </location>
</feature>
<keyword evidence="3" id="KW-0812">Transmembrane</keyword>
<evidence type="ECO:0000256" key="3">
    <source>
        <dbReference type="SAM" id="Phobius"/>
    </source>
</evidence>
<dbReference type="Gene3D" id="2.40.260.10">
    <property type="entry name" value="Sortase"/>
    <property type="match status" value="1"/>
</dbReference>
<dbReference type="SUPFAM" id="SSF63817">
    <property type="entry name" value="Sortase"/>
    <property type="match status" value="1"/>
</dbReference>
<dbReference type="Proteomes" id="UP000577707">
    <property type="component" value="Unassembled WGS sequence"/>
</dbReference>
<dbReference type="CDD" id="cd05829">
    <property type="entry name" value="Sortase_F"/>
    <property type="match status" value="1"/>
</dbReference>
<dbReference type="GO" id="GO:0016787">
    <property type="term" value="F:hydrolase activity"/>
    <property type="evidence" value="ECO:0007669"/>
    <property type="project" value="UniProtKB-KW"/>
</dbReference>
<comment type="caution">
    <text evidence="4">The sequence shown here is derived from an EMBL/GenBank/DDBJ whole genome shotgun (WGS) entry which is preliminary data.</text>
</comment>
<dbReference type="AlphaFoldDB" id="A0A7W5F852"/>
<dbReference type="EMBL" id="JACHXG010000003">
    <property type="protein sequence ID" value="MBB3088691.1"/>
    <property type="molecule type" value="Genomic_DNA"/>
</dbReference>
<organism evidence="4 5">
    <name type="scientific">Nocardioides albus</name>
    <dbReference type="NCBI Taxonomy" id="1841"/>
    <lineage>
        <taxon>Bacteria</taxon>
        <taxon>Bacillati</taxon>
        <taxon>Actinomycetota</taxon>
        <taxon>Actinomycetes</taxon>
        <taxon>Propionibacteriales</taxon>
        <taxon>Nocardioidaceae</taxon>
        <taxon>Nocardioides</taxon>
    </lineage>
</organism>
<dbReference type="InterPro" id="IPR005754">
    <property type="entry name" value="Sortase"/>
</dbReference>